<sequence length="306" mass="34520">MGSANRVRSPKNPFTAREREVMILATFPEAGDRLRVAPIRDYPYMEDLWLKGVQDAVEFAAKETGAIRIGIIGHSKDESSHYLKAFPQWEQIEVPNFEGRSATELRDLILSPNGQGTDLVLESALPTPCLHFVREFQRLPQFKTLMREHQFIQNYRRQYAAYPYPPTFVTVDAVVVHSGHILLVERRAMPGEGLLALPGGFLGQDERLLDAAIRELKEETRLKVPVPVLKGSLKGSRVFDDPDRSQRGRTITHAFHFEFPVGPLPAVKGGDDARRAKWVSLSDFYALDGQMFEDHWHVGTSFLGGV</sequence>
<dbReference type="PROSITE" id="PS51462">
    <property type="entry name" value="NUDIX"/>
    <property type="match status" value="1"/>
</dbReference>
<keyword evidence="3" id="KW-0548">Nucleotidyltransferase</keyword>
<dbReference type="InterPro" id="IPR015797">
    <property type="entry name" value="NUDIX_hydrolase-like_dom_sf"/>
</dbReference>
<dbReference type="InterPro" id="IPR000086">
    <property type="entry name" value="NUDIX_hydrolase_dom"/>
</dbReference>
<dbReference type="Gene3D" id="3.40.50.620">
    <property type="entry name" value="HUPs"/>
    <property type="match status" value="1"/>
</dbReference>
<dbReference type="Pfam" id="PF00293">
    <property type="entry name" value="NUDIX"/>
    <property type="match status" value="1"/>
</dbReference>
<keyword evidence="1 3" id="KW-0378">Hydrolase</keyword>
<feature type="domain" description="Nudix hydrolase" evidence="2">
    <location>
        <begin position="166"/>
        <end position="305"/>
    </location>
</feature>
<accession>E6QLU4</accession>
<dbReference type="InterPro" id="IPR014729">
    <property type="entry name" value="Rossmann-like_a/b/a_fold"/>
</dbReference>
<gene>
    <name evidence="3" type="ORF">CARN6_1659</name>
</gene>
<dbReference type="EC" id="2.7.7.1" evidence="3"/>
<evidence type="ECO:0000313" key="3">
    <source>
        <dbReference type="EMBL" id="CBI08215.1"/>
    </source>
</evidence>
<dbReference type="PROSITE" id="PS00893">
    <property type="entry name" value="NUDIX_BOX"/>
    <property type="match status" value="1"/>
</dbReference>
<dbReference type="GO" id="GO:0016787">
    <property type="term" value="F:hydrolase activity"/>
    <property type="evidence" value="ECO:0007669"/>
    <property type="project" value="UniProtKB-KW"/>
</dbReference>
<dbReference type="PANTHER" id="PTHR43736">
    <property type="entry name" value="ADP-RIBOSE PYROPHOSPHATASE"/>
    <property type="match status" value="1"/>
</dbReference>
<dbReference type="SUPFAM" id="SSF55811">
    <property type="entry name" value="Nudix"/>
    <property type="match status" value="1"/>
</dbReference>
<organism evidence="3">
    <name type="scientific">mine drainage metagenome</name>
    <dbReference type="NCBI Taxonomy" id="410659"/>
    <lineage>
        <taxon>unclassified sequences</taxon>
        <taxon>metagenomes</taxon>
        <taxon>ecological metagenomes</taxon>
    </lineage>
</organism>
<evidence type="ECO:0000256" key="1">
    <source>
        <dbReference type="ARBA" id="ARBA00022801"/>
    </source>
</evidence>
<keyword evidence="3" id="KW-0808">Transferase</keyword>
<dbReference type="AlphaFoldDB" id="E6QLU4"/>
<dbReference type="NCBIfam" id="NF003788">
    <property type="entry name" value="PRK05379.1-5"/>
    <property type="match status" value="1"/>
</dbReference>
<comment type="caution">
    <text evidence="3">The sequence shown here is derived from an EMBL/GenBank/DDBJ whole genome shotgun (WGS) entry which is preliminary data.</text>
</comment>
<evidence type="ECO:0000259" key="2">
    <source>
        <dbReference type="PROSITE" id="PS51462"/>
    </source>
</evidence>
<protein>
    <submittedName>
        <fullName evidence="3">Bifunctional NMN adenylyltransferase/Nudix hydrolase</fullName>
        <ecNumber evidence="3">2.7.7.1</ecNumber>
        <ecNumber evidence="3">3.6.1.-</ecNumber>
    </submittedName>
</protein>
<dbReference type="PANTHER" id="PTHR43736:SF1">
    <property type="entry name" value="DIHYDRONEOPTERIN TRIPHOSPHATE DIPHOSPHATASE"/>
    <property type="match status" value="1"/>
</dbReference>
<dbReference type="Gene3D" id="3.90.79.10">
    <property type="entry name" value="Nucleoside Triphosphate Pyrophosphohydrolase"/>
    <property type="match status" value="1"/>
</dbReference>
<dbReference type="EC" id="3.6.1.-" evidence="3"/>
<proteinExistence type="predicted"/>
<dbReference type="CDD" id="cd18873">
    <property type="entry name" value="NUDIX_NadM_like"/>
    <property type="match status" value="1"/>
</dbReference>
<dbReference type="EMBL" id="CABQ01000192">
    <property type="protein sequence ID" value="CBI08215.1"/>
    <property type="molecule type" value="Genomic_DNA"/>
</dbReference>
<reference evidence="3" key="1">
    <citation type="submission" date="2009-10" db="EMBL/GenBank/DDBJ databases">
        <title>Diversity of trophic interactions inside an arsenic-rich microbial ecosystem.</title>
        <authorList>
            <person name="Bertin P.N."/>
            <person name="Heinrich-Salmeron A."/>
            <person name="Pelletier E."/>
            <person name="Goulhen-Chollet F."/>
            <person name="Arsene-Ploetze F."/>
            <person name="Gallien S."/>
            <person name="Calteau A."/>
            <person name="Vallenet D."/>
            <person name="Casiot C."/>
            <person name="Chane-Woon-Ming B."/>
            <person name="Giloteaux L."/>
            <person name="Barakat M."/>
            <person name="Bonnefoy V."/>
            <person name="Bruneel O."/>
            <person name="Chandler M."/>
            <person name="Cleiss J."/>
            <person name="Duran R."/>
            <person name="Elbaz-Poulichet F."/>
            <person name="Fonknechten N."/>
            <person name="Lauga B."/>
            <person name="Mornico D."/>
            <person name="Ortet P."/>
            <person name="Schaeffer C."/>
            <person name="Siguier P."/>
            <person name="Alexander Thil Smith A."/>
            <person name="Van Dorsselaer A."/>
            <person name="Weissenbach J."/>
            <person name="Medigue C."/>
            <person name="Le Paslier D."/>
        </authorList>
    </citation>
    <scope>NUCLEOTIDE SEQUENCE</scope>
</reference>
<dbReference type="InterPro" id="IPR020084">
    <property type="entry name" value="NUDIX_hydrolase_CS"/>
</dbReference>
<dbReference type="GO" id="GO:0000309">
    <property type="term" value="F:nicotinamide-nucleotide adenylyltransferase activity"/>
    <property type="evidence" value="ECO:0007669"/>
    <property type="project" value="UniProtKB-EC"/>
</dbReference>
<name>E6QLU4_9ZZZZ</name>